<gene>
    <name evidence="5" type="ORF">L2764_19745</name>
</gene>
<evidence type="ECO:0000313" key="5">
    <source>
        <dbReference type="EMBL" id="MCL1126655.1"/>
    </source>
</evidence>
<dbReference type="RefSeq" id="WP_248942070.1">
    <property type="nucleotide sequence ID" value="NZ_JAKIKS010000100.1"/>
</dbReference>
<sequence>MSTPGIIVGRKGSFGEVTLAGEPFSPIDTTYFVDEVFSQPLKYWFYQLKNLPLTSLNRSTAIPGLNREDAYEQIINLPPLAEQKVIADKLDELLAQVERTQARLDAIPAILKSFRQSVLAAAVSGKLTEEWRGENELDAKGDLKNELSFYDDKKRKIEATSSHYVVTDHFSPLWEISTFTELYRFIDYRGKTPKKSESGKRLYTAKNIKMGHLSNEPIEYLSEEDYGSWMTRGFSRIDDIFFVTEGHTMGCVAMNEIGSDIALAQRTLTLQAYGNVISKFHYYFILTNSFQKLVDLNATGTAAKGIKAAKFRGLPIPFPAYQEQTEIVRRVEELFAFADKVETQVNAAQTRVNNLTQSILAKAFKGELTQEWRAANPELITGENSAEALLAQIKAERDLLKKQPKVKKMNVKKNQGIS</sequence>
<dbReference type="PANTHER" id="PTHR43140">
    <property type="entry name" value="TYPE-1 RESTRICTION ENZYME ECOKI SPECIFICITY PROTEIN"/>
    <property type="match status" value="1"/>
</dbReference>
<dbReference type="InterPro" id="IPR051212">
    <property type="entry name" value="Type-I_RE_S_subunit"/>
</dbReference>
<evidence type="ECO:0000256" key="2">
    <source>
        <dbReference type="ARBA" id="ARBA00022747"/>
    </source>
</evidence>
<dbReference type="EMBL" id="JAKIKS010000100">
    <property type="protein sequence ID" value="MCL1126655.1"/>
    <property type="molecule type" value="Genomic_DNA"/>
</dbReference>
<keyword evidence="2" id="KW-0680">Restriction system</keyword>
<name>A0ABT0LH37_9GAMM</name>
<dbReference type="GO" id="GO:0004519">
    <property type="term" value="F:endonuclease activity"/>
    <property type="evidence" value="ECO:0007669"/>
    <property type="project" value="UniProtKB-KW"/>
</dbReference>
<reference evidence="5 6" key="1">
    <citation type="submission" date="2022-01" db="EMBL/GenBank/DDBJ databases">
        <title>Whole genome-based taxonomy of the Shewanellaceae.</title>
        <authorList>
            <person name="Martin-Rodriguez A.J."/>
        </authorList>
    </citation>
    <scope>NUCLEOTIDE SEQUENCE [LARGE SCALE GENOMIC DNA]</scope>
    <source>
        <strain evidence="5 6">DSM 17177</strain>
    </source>
</reference>
<feature type="domain" description="Type I restriction modification DNA specificity" evidence="4">
    <location>
        <begin position="6"/>
        <end position="107"/>
    </location>
</feature>
<keyword evidence="5" id="KW-0378">Hydrolase</keyword>
<keyword evidence="6" id="KW-1185">Reference proteome</keyword>
<dbReference type="PANTHER" id="PTHR43140:SF1">
    <property type="entry name" value="TYPE I RESTRICTION ENZYME ECOKI SPECIFICITY SUBUNIT"/>
    <property type="match status" value="1"/>
</dbReference>
<evidence type="ECO:0000313" key="6">
    <source>
        <dbReference type="Proteomes" id="UP001203423"/>
    </source>
</evidence>
<keyword evidence="5" id="KW-0540">Nuclease</keyword>
<proteinExistence type="inferred from homology"/>
<dbReference type="EC" id="3.1.21.-" evidence="5"/>
<protein>
    <submittedName>
        <fullName evidence="5">Restriction endonuclease subunit S</fullName>
        <ecNumber evidence="5">3.1.21.-</ecNumber>
    </submittedName>
</protein>
<dbReference type="Proteomes" id="UP001203423">
    <property type="component" value="Unassembled WGS sequence"/>
</dbReference>
<keyword evidence="3" id="KW-0238">DNA-binding</keyword>
<comment type="caution">
    <text evidence="5">The sequence shown here is derived from an EMBL/GenBank/DDBJ whole genome shotgun (WGS) entry which is preliminary data.</text>
</comment>
<dbReference type="InterPro" id="IPR044946">
    <property type="entry name" value="Restrct_endonuc_typeI_TRD_sf"/>
</dbReference>
<accession>A0ABT0LH37</accession>
<comment type="similarity">
    <text evidence="1">Belongs to the type-I restriction system S methylase family.</text>
</comment>
<evidence type="ECO:0000259" key="4">
    <source>
        <dbReference type="Pfam" id="PF01420"/>
    </source>
</evidence>
<dbReference type="InterPro" id="IPR000055">
    <property type="entry name" value="Restrct_endonuc_typeI_TRD"/>
</dbReference>
<dbReference type="Gene3D" id="3.90.220.20">
    <property type="entry name" value="DNA methylase specificity domains"/>
    <property type="match status" value="2"/>
</dbReference>
<evidence type="ECO:0000256" key="1">
    <source>
        <dbReference type="ARBA" id="ARBA00010923"/>
    </source>
</evidence>
<dbReference type="GO" id="GO:0016787">
    <property type="term" value="F:hydrolase activity"/>
    <property type="evidence" value="ECO:0007669"/>
    <property type="project" value="UniProtKB-KW"/>
</dbReference>
<feature type="domain" description="Type I restriction modification DNA specificity" evidence="4">
    <location>
        <begin position="174"/>
        <end position="346"/>
    </location>
</feature>
<dbReference type="SUPFAM" id="SSF116734">
    <property type="entry name" value="DNA methylase specificity domain"/>
    <property type="match status" value="2"/>
</dbReference>
<evidence type="ECO:0000256" key="3">
    <source>
        <dbReference type="ARBA" id="ARBA00023125"/>
    </source>
</evidence>
<organism evidence="5 6">
    <name type="scientific">Shewanella surugensis</name>
    <dbReference type="NCBI Taxonomy" id="212020"/>
    <lineage>
        <taxon>Bacteria</taxon>
        <taxon>Pseudomonadati</taxon>
        <taxon>Pseudomonadota</taxon>
        <taxon>Gammaproteobacteria</taxon>
        <taxon>Alteromonadales</taxon>
        <taxon>Shewanellaceae</taxon>
        <taxon>Shewanella</taxon>
    </lineage>
</organism>
<keyword evidence="5" id="KW-0255">Endonuclease</keyword>
<dbReference type="Pfam" id="PF01420">
    <property type="entry name" value="Methylase_S"/>
    <property type="match status" value="2"/>
</dbReference>